<dbReference type="AlphaFoldDB" id="A0AAW0LTH3"/>
<gene>
    <name evidence="1" type="ORF">CFP56_032284</name>
</gene>
<proteinExistence type="predicted"/>
<evidence type="ECO:0000313" key="2">
    <source>
        <dbReference type="Proteomes" id="UP000237347"/>
    </source>
</evidence>
<accession>A0AAW0LTH3</accession>
<protein>
    <submittedName>
        <fullName evidence="1">Uncharacterized protein</fullName>
    </submittedName>
</protein>
<evidence type="ECO:0000313" key="1">
    <source>
        <dbReference type="EMBL" id="KAK7854446.1"/>
    </source>
</evidence>
<name>A0AAW0LTH3_QUESU</name>
<keyword evidence="2" id="KW-1185">Reference proteome</keyword>
<reference evidence="1 2" key="1">
    <citation type="journal article" date="2018" name="Sci. Data">
        <title>The draft genome sequence of cork oak.</title>
        <authorList>
            <person name="Ramos A.M."/>
            <person name="Usie A."/>
            <person name="Barbosa P."/>
            <person name="Barros P.M."/>
            <person name="Capote T."/>
            <person name="Chaves I."/>
            <person name="Simoes F."/>
            <person name="Abreu I."/>
            <person name="Carrasquinho I."/>
            <person name="Faro C."/>
            <person name="Guimaraes J.B."/>
            <person name="Mendonca D."/>
            <person name="Nobrega F."/>
            <person name="Rodrigues L."/>
            <person name="Saibo N.J.M."/>
            <person name="Varela M.C."/>
            <person name="Egas C."/>
            <person name="Matos J."/>
            <person name="Miguel C.M."/>
            <person name="Oliveira M.M."/>
            <person name="Ricardo C.P."/>
            <person name="Goncalves S."/>
        </authorList>
    </citation>
    <scope>NUCLEOTIDE SEQUENCE [LARGE SCALE GENOMIC DNA]</scope>
    <source>
        <strain evidence="2">cv. HL8</strain>
    </source>
</reference>
<dbReference type="Proteomes" id="UP000237347">
    <property type="component" value="Unassembled WGS sequence"/>
</dbReference>
<sequence>MARSKVEEEEEIERLVMGTTKVVTSNIKKKLNINLNLNVLKMKHMHNNKTKASEFSPTPLKPTFTCFPHTVKISFGGGAMVLSNKTKLKKVTSNIKKKLNINLNLNVLKMKHMHNNKTKASEFSPTPLKPTFTCFPHTVKRKKL</sequence>
<dbReference type="EMBL" id="PKMF04000055">
    <property type="protein sequence ID" value="KAK7854446.1"/>
    <property type="molecule type" value="Genomic_DNA"/>
</dbReference>
<organism evidence="1 2">
    <name type="scientific">Quercus suber</name>
    <name type="common">Cork oak</name>
    <dbReference type="NCBI Taxonomy" id="58331"/>
    <lineage>
        <taxon>Eukaryota</taxon>
        <taxon>Viridiplantae</taxon>
        <taxon>Streptophyta</taxon>
        <taxon>Embryophyta</taxon>
        <taxon>Tracheophyta</taxon>
        <taxon>Spermatophyta</taxon>
        <taxon>Magnoliopsida</taxon>
        <taxon>eudicotyledons</taxon>
        <taxon>Gunneridae</taxon>
        <taxon>Pentapetalae</taxon>
        <taxon>rosids</taxon>
        <taxon>fabids</taxon>
        <taxon>Fagales</taxon>
        <taxon>Fagaceae</taxon>
        <taxon>Quercus</taxon>
    </lineage>
</organism>
<comment type="caution">
    <text evidence="1">The sequence shown here is derived from an EMBL/GenBank/DDBJ whole genome shotgun (WGS) entry which is preliminary data.</text>
</comment>